<dbReference type="AlphaFoldDB" id="X1P9V0"/>
<feature type="non-terminal residue" evidence="1">
    <location>
        <position position="1"/>
    </location>
</feature>
<accession>X1P9V0</accession>
<dbReference type="EMBL" id="BARV01031578">
    <property type="protein sequence ID" value="GAI39246.1"/>
    <property type="molecule type" value="Genomic_DNA"/>
</dbReference>
<comment type="caution">
    <text evidence="1">The sequence shown here is derived from an EMBL/GenBank/DDBJ whole genome shotgun (WGS) entry which is preliminary data.</text>
</comment>
<reference evidence="1" key="1">
    <citation type="journal article" date="2014" name="Front. Microbiol.">
        <title>High frequency of phylogenetically diverse reductive dehalogenase-homologous genes in deep subseafloor sedimentary metagenomes.</title>
        <authorList>
            <person name="Kawai M."/>
            <person name="Futagami T."/>
            <person name="Toyoda A."/>
            <person name="Takaki Y."/>
            <person name="Nishi S."/>
            <person name="Hori S."/>
            <person name="Arai W."/>
            <person name="Tsubouchi T."/>
            <person name="Morono Y."/>
            <person name="Uchiyama I."/>
            <person name="Ito T."/>
            <person name="Fujiyama A."/>
            <person name="Inagaki F."/>
            <person name="Takami H."/>
        </authorList>
    </citation>
    <scope>NUCLEOTIDE SEQUENCE</scope>
    <source>
        <strain evidence="1">Expedition CK06-06</strain>
    </source>
</reference>
<evidence type="ECO:0000313" key="1">
    <source>
        <dbReference type="EMBL" id="GAI39246.1"/>
    </source>
</evidence>
<sequence>APFKQKGSKKVRKSQGLQELTLVSGHWVPQGLTHKRKKVRSGIFVNVTGIVEEEKERLFDLAKQEVGEEAEGLDLYEVIDL</sequence>
<protein>
    <submittedName>
        <fullName evidence="1">Uncharacterized protein</fullName>
    </submittedName>
</protein>
<name>X1P9V0_9ZZZZ</name>
<organism evidence="1">
    <name type="scientific">marine sediment metagenome</name>
    <dbReference type="NCBI Taxonomy" id="412755"/>
    <lineage>
        <taxon>unclassified sequences</taxon>
        <taxon>metagenomes</taxon>
        <taxon>ecological metagenomes</taxon>
    </lineage>
</organism>
<gene>
    <name evidence="1" type="ORF">S06H3_49948</name>
</gene>
<proteinExistence type="predicted"/>